<name>A0A1B2E5G2_9BACL</name>
<dbReference type="AlphaFoldDB" id="A0A1B2E5G2"/>
<dbReference type="PANTHER" id="PTHR30055">
    <property type="entry name" value="HTH-TYPE TRANSCRIPTIONAL REGULATOR RUTR"/>
    <property type="match status" value="1"/>
</dbReference>
<accession>A0A1B2E5G2</accession>
<dbReference type="EMBL" id="CP016809">
    <property type="protein sequence ID" value="ANY75199.1"/>
    <property type="molecule type" value="Genomic_DNA"/>
</dbReference>
<organism evidence="7">
    <name type="scientific">Paenibacillus ihbetae</name>
    <dbReference type="NCBI Taxonomy" id="1870820"/>
    <lineage>
        <taxon>Bacteria</taxon>
        <taxon>Bacillati</taxon>
        <taxon>Bacillota</taxon>
        <taxon>Bacilli</taxon>
        <taxon>Bacillales</taxon>
        <taxon>Paenibacillaceae</taxon>
        <taxon>Paenibacillus</taxon>
    </lineage>
</organism>
<dbReference type="KEGG" id="pib:BBD41_22955"/>
<dbReference type="InterPro" id="IPR036271">
    <property type="entry name" value="Tet_transcr_reg_TetR-rel_C_sf"/>
</dbReference>
<evidence type="ECO:0000256" key="1">
    <source>
        <dbReference type="ARBA" id="ARBA00023015"/>
    </source>
</evidence>
<dbReference type="InterPro" id="IPR041669">
    <property type="entry name" value="TetR_C_15"/>
</dbReference>
<dbReference type="Pfam" id="PF17918">
    <property type="entry name" value="TetR_C_15"/>
    <property type="match status" value="1"/>
</dbReference>
<evidence type="ECO:0000256" key="4">
    <source>
        <dbReference type="PROSITE-ProRule" id="PRU00335"/>
    </source>
</evidence>
<reference evidence="7" key="1">
    <citation type="submission" date="2016-08" db="EMBL/GenBank/DDBJ databases">
        <title>Complete Genome Seqeunce of Paenibacillus sp. nov. IHBB 9852 from high altitute lake of Indian trans-Himalayas.</title>
        <authorList>
            <person name="Kiran S."/>
            <person name="Swarnkar M.K."/>
            <person name="Rana A."/>
            <person name="Tewari R."/>
            <person name="Gulati A."/>
        </authorList>
    </citation>
    <scope>NUCLEOTIDE SEQUENCE [LARGE SCALE GENOMIC DNA]</scope>
    <source>
        <strain evidence="7">IHBB 9852</strain>
    </source>
</reference>
<dbReference type="GO" id="GO:0003700">
    <property type="term" value="F:DNA-binding transcription factor activity"/>
    <property type="evidence" value="ECO:0007669"/>
    <property type="project" value="TreeGrafter"/>
</dbReference>
<dbReference type="InterPro" id="IPR001647">
    <property type="entry name" value="HTH_TetR"/>
</dbReference>
<keyword evidence="1" id="KW-0805">Transcription regulation</keyword>
<feature type="DNA-binding region" description="H-T-H motif" evidence="4">
    <location>
        <begin position="43"/>
        <end position="62"/>
    </location>
</feature>
<dbReference type="InterPro" id="IPR050109">
    <property type="entry name" value="HTH-type_TetR-like_transc_reg"/>
</dbReference>
<evidence type="ECO:0000256" key="3">
    <source>
        <dbReference type="ARBA" id="ARBA00023163"/>
    </source>
</evidence>
<dbReference type="GO" id="GO:0000976">
    <property type="term" value="F:transcription cis-regulatory region binding"/>
    <property type="evidence" value="ECO:0007669"/>
    <property type="project" value="TreeGrafter"/>
</dbReference>
<sequence length="226" mass="25975">MKMAEKDQDKTRVPQQQRSMETKQKIVAAAMKLFSEKGFHATNTKEIAKEANVAVGSVYSYYTDKMEIFKDALALFHERFTGILRGHGALQLNTSQNKRELIRDVIEIMIKAHEVDIGFHREMDIMALSYPEIKDMADKEMRFFYKFTARLLRSWQQETQLKDPDAAATVLILAAHGVVEAVAFGGTGISRERLIEETIDMLHSYLWPQEALQERQNEELGQSMDE</sequence>
<evidence type="ECO:0000256" key="5">
    <source>
        <dbReference type="SAM" id="MobiDB-lite"/>
    </source>
</evidence>
<evidence type="ECO:0000259" key="6">
    <source>
        <dbReference type="PROSITE" id="PS50977"/>
    </source>
</evidence>
<dbReference type="PRINTS" id="PR00455">
    <property type="entry name" value="HTHTETR"/>
</dbReference>
<evidence type="ECO:0000256" key="2">
    <source>
        <dbReference type="ARBA" id="ARBA00023125"/>
    </source>
</evidence>
<dbReference type="Gene3D" id="1.10.357.10">
    <property type="entry name" value="Tetracycline Repressor, domain 2"/>
    <property type="match status" value="1"/>
</dbReference>
<dbReference type="PROSITE" id="PS50977">
    <property type="entry name" value="HTH_TETR_2"/>
    <property type="match status" value="1"/>
</dbReference>
<feature type="compositionally biased region" description="Basic and acidic residues" evidence="5">
    <location>
        <begin position="1"/>
        <end position="12"/>
    </location>
</feature>
<protein>
    <recommendedName>
        <fullName evidence="6">HTH tetR-type domain-containing protein</fullName>
    </recommendedName>
</protein>
<gene>
    <name evidence="7" type="ORF">BBD41_22955</name>
</gene>
<dbReference type="InterPro" id="IPR009057">
    <property type="entry name" value="Homeodomain-like_sf"/>
</dbReference>
<dbReference type="PANTHER" id="PTHR30055:SF234">
    <property type="entry name" value="HTH-TYPE TRANSCRIPTIONAL REGULATOR BETI"/>
    <property type="match status" value="1"/>
</dbReference>
<keyword evidence="2 4" id="KW-0238">DNA-binding</keyword>
<feature type="domain" description="HTH tetR-type" evidence="6">
    <location>
        <begin position="20"/>
        <end position="80"/>
    </location>
</feature>
<dbReference type="Pfam" id="PF00440">
    <property type="entry name" value="TetR_N"/>
    <property type="match status" value="1"/>
</dbReference>
<feature type="region of interest" description="Disordered" evidence="5">
    <location>
        <begin position="1"/>
        <end position="21"/>
    </location>
</feature>
<dbReference type="SUPFAM" id="SSF48498">
    <property type="entry name" value="Tetracyclin repressor-like, C-terminal domain"/>
    <property type="match status" value="1"/>
</dbReference>
<dbReference type="Gene3D" id="1.10.10.60">
    <property type="entry name" value="Homeodomain-like"/>
    <property type="match status" value="1"/>
</dbReference>
<evidence type="ECO:0000313" key="7">
    <source>
        <dbReference type="EMBL" id="ANY75199.1"/>
    </source>
</evidence>
<keyword evidence="3" id="KW-0804">Transcription</keyword>
<dbReference type="SUPFAM" id="SSF46689">
    <property type="entry name" value="Homeodomain-like"/>
    <property type="match status" value="1"/>
</dbReference>
<proteinExistence type="predicted"/>